<dbReference type="AlphaFoldDB" id="A0A0F9NCQ8"/>
<sequence length="83" mass="9385">MGKKQVADLTFSVKQQIIPIGVTAPFWDGCPLTNEVAIMSEQEFDRYRCHCCNLEQVDDADFEATCPQCETADQFYLIDSSDI</sequence>
<accession>A0A0F9NCQ8</accession>
<organism evidence="1">
    <name type="scientific">marine sediment metagenome</name>
    <dbReference type="NCBI Taxonomy" id="412755"/>
    <lineage>
        <taxon>unclassified sequences</taxon>
        <taxon>metagenomes</taxon>
        <taxon>ecological metagenomes</taxon>
    </lineage>
</organism>
<reference evidence="1" key="1">
    <citation type="journal article" date="2015" name="Nature">
        <title>Complex archaea that bridge the gap between prokaryotes and eukaryotes.</title>
        <authorList>
            <person name="Spang A."/>
            <person name="Saw J.H."/>
            <person name="Jorgensen S.L."/>
            <person name="Zaremba-Niedzwiedzka K."/>
            <person name="Martijn J."/>
            <person name="Lind A.E."/>
            <person name="van Eijk R."/>
            <person name="Schleper C."/>
            <person name="Guy L."/>
            <person name="Ettema T.J."/>
        </authorList>
    </citation>
    <scope>NUCLEOTIDE SEQUENCE</scope>
</reference>
<evidence type="ECO:0000313" key="1">
    <source>
        <dbReference type="EMBL" id="KKN09752.1"/>
    </source>
</evidence>
<dbReference type="EMBL" id="LAZR01004310">
    <property type="protein sequence ID" value="KKN09752.1"/>
    <property type="molecule type" value="Genomic_DNA"/>
</dbReference>
<gene>
    <name evidence="1" type="ORF">LCGC14_1043470</name>
</gene>
<name>A0A0F9NCQ8_9ZZZZ</name>
<comment type="caution">
    <text evidence="1">The sequence shown here is derived from an EMBL/GenBank/DDBJ whole genome shotgun (WGS) entry which is preliminary data.</text>
</comment>
<protein>
    <submittedName>
        <fullName evidence="1">Uncharacterized protein</fullName>
    </submittedName>
</protein>
<proteinExistence type="predicted"/>